<evidence type="ECO:0000256" key="4">
    <source>
        <dbReference type="PROSITE-ProRule" id="PRU00266"/>
    </source>
</evidence>
<dbReference type="GO" id="GO:0003725">
    <property type="term" value="F:double-stranded RNA binding"/>
    <property type="evidence" value="ECO:0007669"/>
    <property type="project" value="InterPro"/>
</dbReference>
<dbReference type="PANTHER" id="PTHR46031">
    <property type="match status" value="1"/>
</dbReference>
<dbReference type="FunFam" id="3.30.160.20:FF:000036">
    <property type="entry name" value="Double-stranded RNA-binding protein 2"/>
    <property type="match status" value="2"/>
</dbReference>
<dbReference type="InterPro" id="IPR044451">
    <property type="entry name" value="AtDRB-like_DSRM_2"/>
</dbReference>
<dbReference type="InterPro" id="IPR014720">
    <property type="entry name" value="dsRBD_dom"/>
</dbReference>
<reference evidence="7" key="1">
    <citation type="submission" date="2020-01" db="EMBL/GenBank/DDBJ databases">
        <title>Genome sequence of Kobresia littledalei, the first chromosome-level genome in the family Cyperaceae.</title>
        <authorList>
            <person name="Qu G."/>
        </authorList>
    </citation>
    <scope>NUCLEOTIDE SEQUENCE</scope>
    <source>
        <strain evidence="7">C.B.Clarke</strain>
        <tissue evidence="7">Leaf</tissue>
    </source>
</reference>
<evidence type="ECO:0000256" key="2">
    <source>
        <dbReference type="ARBA" id="ARBA00022884"/>
    </source>
</evidence>
<protein>
    <submittedName>
        <fullName evidence="7">Double-stranded RNA-binding protein 6-like protein</fullName>
    </submittedName>
</protein>
<dbReference type="Gene3D" id="3.30.160.20">
    <property type="match status" value="2"/>
</dbReference>
<dbReference type="InterPro" id="IPR044450">
    <property type="entry name" value="AtDRB-like_DSRM_1"/>
</dbReference>
<feature type="domain" description="DRBM" evidence="6">
    <location>
        <begin position="1"/>
        <end position="70"/>
    </location>
</feature>
<dbReference type="Pfam" id="PF00035">
    <property type="entry name" value="dsrm"/>
    <property type="match status" value="2"/>
</dbReference>
<organism evidence="7 8">
    <name type="scientific">Carex littledalei</name>
    <dbReference type="NCBI Taxonomy" id="544730"/>
    <lineage>
        <taxon>Eukaryota</taxon>
        <taxon>Viridiplantae</taxon>
        <taxon>Streptophyta</taxon>
        <taxon>Embryophyta</taxon>
        <taxon>Tracheophyta</taxon>
        <taxon>Spermatophyta</taxon>
        <taxon>Magnoliopsida</taxon>
        <taxon>Liliopsida</taxon>
        <taxon>Poales</taxon>
        <taxon>Cyperaceae</taxon>
        <taxon>Cyperoideae</taxon>
        <taxon>Cariceae</taxon>
        <taxon>Carex</taxon>
        <taxon>Carex subgen. Euthyceras</taxon>
    </lineage>
</organism>
<proteinExistence type="predicted"/>
<comment type="caution">
    <text evidence="7">The sequence shown here is derived from an EMBL/GenBank/DDBJ whole genome shotgun (WGS) entry which is preliminary data.</text>
</comment>
<evidence type="ECO:0000256" key="5">
    <source>
        <dbReference type="SAM" id="MobiDB-lite"/>
    </source>
</evidence>
<evidence type="ECO:0000313" key="7">
    <source>
        <dbReference type="EMBL" id="KAF3328014.1"/>
    </source>
</evidence>
<feature type="domain" description="DRBM" evidence="6">
    <location>
        <begin position="87"/>
        <end position="155"/>
    </location>
</feature>
<keyword evidence="1" id="KW-0677">Repeat</keyword>
<dbReference type="PROSITE" id="PS50137">
    <property type="entry name" value="DS_RBD"/>
    <property type="match status" value="2"/>
</dbReference>
<feature type="compositionally biased region" description="Polar residues" evidence="5">
    <location>
        <begin position="244"/>
        <end position="262"/>
    </location>
</feature>
<evidence type="ECO:0000313" key="8">
    <source>
        <dbReference type="Proteomes" id="UP000623129"/>
    </source>
</evidence>
<name>A0A833QRS3_9POAL</name>
<feature type="compositionally biased region" description="Low complexity" evidence="5">
    <location>
        <begin position="197"/>
        <end position="207"/>
    </location>
</feature>
<dbReference type="SMART" id="SM00358">
    <property type="entry name" value="DSRM"/>
    <property type="match status" value="2"/>
</dbReference>
<dbReference type="SUPFAM" id="SSF54768">
    <property type="entry name" value="dsRNA-binding domain-like"/>
    <property type="match status" value="2"/>
</dbReference>
<accession>A0A833QRS3</accession>
<feature type="compositionally biased region" description="Polar residues" evidence="5">
    <location>
        <begin position="215"/>
        <end position="235"/>
    </location>
</feature>
<gene>
    <name evidence="7" type="ORF">FCM35_KLT06620</name>
</gene>
<dbReference type="CDD" id="cd19907">
    <property type="entry name" value="DSRM_AtDRB-like_rpt1"/>
    <property type="match status" value="1"/>
</dbReference>
<dbReference type="PANTHER" id="PTHR46031:SF26">
    <property type="entry name" value="DOUBLE-STRANDED RNA-BINDING PROTEIN 2"/>
    <property type="match status" value="1"/>
</dbReference>
<evidence type="ECO:0000259" key="6">
    <source>
        <dbReference type="PROSITE" id="PS50137"/>
    </source>
</evidence>
<dbReference type="EMBL" id="SWLB01000016">
    <property type="protein sequence ID" value="KAF3328014.1"/>
    <property type="molecule type" value="Genomic_DNA"/>
</dbReference>
<evidence type="ECO:0000256" key="1">
    <source>
        <dbReference type="ARBA" id="ARBA00022737"/>
    </source>
</evidence>
<dbReference type="Proteomes" id="UP000623129">
    <property type="component" value="Unassembled WGS sequence"/>
</dbReference>
<keyword evidence="8" id="KW-1185">Reference proteome</keyword>
<keyword evidence="2 4" id="KW-0694">RNA-binding</keyword>
<comment type="function">
    <text evidence="3">Binds double-stranded RNA.</text>
</comment>
<dbReference type="AlphaFoldDB" id="A0A833QRS3"/>
<feature type="region of interest" description="Disordered" evidence="5">
    <location>
        <begin position="197"/>
        <end position="270"/>
    </location>
</feature>
<feature type="region of interest" description="Disordered" evidence="5">
    <location>
        <begin position="408"/>
        <end position="443"/>
    </location>
</feature>
<sequence length="459" mass="49603">MYKNQLQELAQRSCFNLPSYTSIREGPDHAPRFKAAVNFNGEIFESPGFCTTLRQAEHSAAEAALTALSQRGPSYSLAARILDETGVYKNLLQEVAQRVGAPLPSYTTVRSGLGHLPVFTCTVELAGITFTGDPAKNKKQAEKNAASAAWASLKQLAQQTANSSTEPENSDELEQIRIARALLNYRLKEKIAMAASNPANPYASPFPKKFPMQPPTDSSRRPQSIHLQPAQSNHSKILPLIRPKSNSRPRPDSSTDMSQASSPRPKFPALGAPPYVPVRHYRIPCHAMAPPVTVRTAVPVFSAPPLPPPASGVGLNLPPIMGLPTSIRMASPVRIRPAVPVFSSPAQVHASNPVLPVQIKERSFRPSMLVEAPGAVKETADKKVPVQSPPVQIKVDALAAVRSPPVQVELDTPGTVPSPPLQVKDVQSATDVSEESISKRDEMAKEAAIESLKQLEIQR</sequence>
<dbReference type="CDD" id="cd19908">
    <property type="entry name" value="DSRM_AtDRB-like_rpt2"/>
    <property type="match status" value="1"/>
</dbReference>
<evidence type="ECO:0000256" key="3">
    <source>
        <dbReference type="ARBA" id="ARBA00037597"/>
    </source>
</evidence>
<dbReference type="OrthoDB" id="5988181at2759"/>